<keyword evidence="1" id="KW-1185">Reference proteome</keyword>
<dbReference type="WBParaSite" id="maker-uti_cns_0045422-snap-gene-1.16-mRNA-1">
    <property type="protein sequence ID" value="maker-uti_cns_0045422-snap-gene-1.16-mRNA-1"/>
    <property type="gene ID" value="maker-uti_cns_0045422-snap-gene-1.16"/>
</dbReference>
<organism evidence="1 2">
    <name type="scientific">Macrostomum lignano</name>
    <dbReference type="NCBI Taxonomy" id="282301"/>
    <lineage>
        <taxon>Eukaryota</taxon>
        <taxon>Metazoa</taxon>
        <taxon>Spiralia</taxon>
        <taxon>Lophotrochozoa</taxon>
        <taxon>Platyhelminthes</taxon>
        <taxon>Rhabditophora</taxon>
        <taxon>Macrostomorpha</taxon>
        <taxon>Macrostomida</taxon>
        <taxon>Macrostomidae</taxon>
        <taxon>Macrostomum</taxon>
    </lineage>
</organism>
<evidence type="ECO:0000313" key="2">
    <source>
        <dbReference type="WBParaSite" id="maker-uti_cns_0019049-snap-gene-0.1-mRNA-1"/>
    </source>
</evidence>
<dbReference type="AlphaFoldDB" id="A0A1I8IXV7"/>
<name>A0A1I8IXV7_9PLAT</name>
<accession>A0A1I8IXV7</accession>
<protein>
    <submittedName>
        <fullName evidence="2 3">Serine/threonine protein kinase</fullName>
    </submittedName>
</protein>
<proteinExistence type="predicted"/>
<evidence type="ECO:0000313" key="3">
    <source>
        <dbReference type="WBParaSite" id="maker-uti_cns_0045422-snap-gene-1.16-mRNA-1"/>
    </source>
</evidence>
<reference evidence="2 3" key="1">
    <citation type="submission" date="2016-11" db="UniProtKB">
        <authorList>
            <consortium name="WormBaseParasite"/>
        </authorList>
    </citation>
    <scope>IDENTIFICATION</scope>
</reference>
<sequence length="114" mass="13264">RARVLFEYDRNNPTHEAYLKQLEIRIETAWPDLVRLDTRSRSITFPELSLTLYSNDERLLASVTDGRWPMVPDTCSLTKYWFVAQPPPLPAVMRAIEACLQMEPVCYDLLCCMP</sequence>
<dbReference type="Proteomes" id="UP000095280">
    <property type="component" value="Unplaced"/>
</dbReference>
<evidence type="ECO:0000313" key="1">
    <source>
        <dbReference type="Proteomes" id="UP000095280"/>
    </source>
</evidence>
<dbReference type="WBParaSite" id="maker-uti_cns_0019049-snap-gene-0.1-mRNA-1">
    <property type="protein sequence ID" value="maker-uti_cns_0019049-snap-gene-0.1-mRNA-1"/>
    <property type="gene ID" value="maker-uti_cns_0019049-snap-gene-0.1"/>
</dbReference>